<accession>A0A194AFU0</accession>
<evidence type="ECO:0000313" key="22">
    <source>
        <dbReference type="Proteomes" id="UP000095200"/>
    </source>
</evidence>
<dbReference type="CDD" id="cd01561">
    <property type="entry name" value="CBS_like"/>
    <property type="match status" value="1"/>
</dbReference>
<dbReference type="EC" id="2.5.1.47" evidence="5"/>
<evidence type="ECO:0000256" key="17">
    <source>
        <dbReference type="PIRSR" id="PIRSR605856-50"/>
    </source>
</evidence>
<evidence type="ECO:0000256" key="7">
    <source>
        <dbReference type="ARBA" id="ARBA00022605"/>
    </source>
</evidence>
<dbReference type="Pfam" id="PF01406">
    <property type="entry name" value="tRNA-synt_1e"/>
    <property type="match status" value="1"/>
</dbReference>
<dbReference type="SUPFAM" id="SSF47323">
    <property type="entry name" value="Anticodon-binding domain of a subclass of class I aminoacyl-tRNA synthetases"/>
    <property type="match status" value="1"/>
</dbReference>
<evidence type="ECO:0000256" key="18">
    <source>
        <dbReference type="PIRSR" id="PIRSR605856-51"/>
    </source>
</evidence>
<comment type="catalytic activity">
    <reaction evidence="16">
        <text>O-acetyl-L-serine + hydrogen sulfide = L-cysteine + acetate</text>
        <dbReference type="Rhea" id="RHEA:14829"/>
        <dbReference type="ChEBI" id="CHEBI:29919"/>
        <dbReference type="ChEBI" id="CHEBI:30089"/>
        <dbReference type="ChEBI" id="CHEBI:35235"/>
        <dbReference type="ChEBI" id="CHEBI:58340"/>
        <dbReference type="EC" id="2.5.1.47"/>
    </reaction>
</comment>
<organism evidence="21 22">
    <name type="scientific">Desulfoplanes formicivorans</name>
    <dbReference type="NCBI Taxonomy" id="1592317"/>
    <lineage>
        <taxon>Bacteria</taxon>
        <taxon>Pseudomonadati</taxon>
        <taxon>Thermodesulfobacteriota</taxon>
        <taxon>Desulfovibrionia</taxon>
        <taxon>Desulfovibrionales</taxon>
        <taxon>Desulfoplanaceae</taxon>
        <taxon>Desulfoplanes</taxon>
    </lineage>
</organism>
<dbReference type="UniPathway" id="UPA00136">
    <property type="reaction ID" value="UER00200"/>
</dbReference>
<feature type="modified residue" description="N6-(pyridoxal phosphate)lysine" evidence="18">
    <location>
        <position position="43"/>
    </location>
</feature>
<evidence type="ECO:0000256" key="12">
    <source>
        <dbReference type="ARBA" id="ARBA00022840"/>
    </source>
</evidence>
<keyword evidence="7" id="KW-0028">Amino-acid biosynthesis</keyword>
<feature type="domain" description="Tryptophan synthase beta chain-like PALP" evidence="19">
    <location>
        <begin position="7"/>
        <end position="285"/>
    </location>
</feature>
<keyword evidence="14" id="KW-0030">Aminoacyl-tRNA synthetase</keyword>
<sequence>MIHHNVLQTLGRTPLVRINRLNPNPGVIIAGKMEVANPGGSIKDRVALAMIEAAEKQGILTRDKIIIEPTSGNTGIGLAMVCAVKGYRLMLLMPESASEERKKILRAYGADIRLTPGHLATDGAIEEAYRLAREEPDTYVLMDQYNNAACIEAHYRGTGQEIWDQTDGQVTHVIACLGTSGTAMGICKRLKELNSTIEVIAVEPYAGHRIQGLKNMQESYPPGIYDKHALDRIIHVDDEDAFAMCRDLARKEGLFVGMSSGAAMAGAVQVARDLTSGLMVCILPDGGDRYLSTPLFTPPAKTGMGLLDTRTQSLVYPAASSRALGLFTFGPSLERVTELEPWRRVVLLDVIRRYTEFKGGQARAVVGIADYDDRTILGARESKVSREAFTRMRMQSVAATARMLGVGEEAVFEPASNHVQTMLGLCEKLLEKGLAYEKLRSVYFDIMRDKEYGDLSCIDLNKLSLGKTVDLTDYVKENPRDFTLFKRATLQDLKEGTCLKTKWGNVRPSWYLQMAGIGVDLLDDIGVCLAGTNQVFPHLENLRSIWAVEHKAGVKAWMVSHGVDRKSDEFSLCDMEECLALGIEPRAIRMWLLASSYHKPLTASRDNLVMWQRNWRHVQDLVVTLWADSFGDHGGVSQEVRQALFDLKQGFGDAFDTDLGLHHFWPELFKFCKMVKQLHAAGGLNRAGALACRDQLESMDKVLGIVDYSGIPLGESAYSEAIRELINKRALARRQKDFKAADALRDEIAAAGFRIVDTRDGVRVYRQDAG</sequence>
<dbReference type="InterPro" id="IPR036052">
    <property type="entry name" value="TrpB-like_PALP_sf"/>
</dbReference>
<dbReference type="Gene3D" id="3.40.50.1100">
    <property type="match status" value="2"/>
</dbReference>
<feature type="binding site" evidence="17">
    <location>
        <position position="73"/>
    </location>
    <ligand>
        <name>pyridoxal 5'-phosphate</name>
        <dbReference type="ChEBI" id="CHEBI:597326"/>
    </ligand>
</feature>
<keyword evidence="10" id="KW-0547">Nucleotide-binding</keyword>
<dbReference type="Gene3D" id="1.20.120.1910">
    <property type="entry name" value="Cysteine-tRNA ligase, C-terminal anti-codon recognition domain"/>
    <property type="match status" value="1"/>
</dbReference>
<dbReference type="FunFam" id="3.40.50.1100:FF:000003">
    <property type="entry name" value="Cystathionine beta-synthase"/>
    <property type="match status" value="1"/>
</dbReference>
<evidence type="ECO:0000259" key="20">
    <source>
        <dbReference type="Pfam" id="PF01406"/>
    </source>
</evidence>
<dbReference type="InterPro" id="IPR005856">
    <property type="entry name" value="Cys_synth"/>
</dbReference>
<evidence type="ECO:0000256" key="4">
    <source>
        <dbReference type="ARBA" id="ARBA00007103"/>
    </source>
</evidence>
<dbReference type="GO" id="GO:0004812">
    <property type="term" value="F:aminoacyl-tRNA ligase activity"/>
    <property type="evidence" value="ECO:0007669"/>
    <property type="project" value="UniProtKB-KW"/>
</dbReference>
<evidence type="ECO:0000256" key="5">
    <source>
        <dbReference type="ARBA" id="ARBA00012681"/>
    </source>
</evidence>
<dbReference type="InterPro" id="IPR001216">
    <property type="entry name" value="P-phosphate_BS"/>
</dbReference>
<dbReference type="InterPro" id="IPR001926">
    <property type="entry name" value="TrpB-like_PALP"/>
</dbReference>
<dbReference type="Pfam" id="PF00291">
    <property type="entry name" value="PALP"/>
    <property type="match status" value="1"/>
</dbReference>
<dbReference type="GO" id="GO:0006535">
    <property type="term" value="P:cysteine biosynthetic process from serine"/>
    <property type="evidence" value="ECO:0007669"/>
    <property type="project" value="InterPro"/>
</dbReference>
<dbReference type="SUPFAM" id="SSF53686">
    <property type="entry name" value="Tryptophan synthase beta subunit-like PLP-dependent enzymes"/>
    <property type="match status" value="1"/>
</dbReference>
<comment type="similarity">
    <text evidence="4">Belongs to the cysteine synthase/cystathionine beta-synthase family.</text>
</comment>
<gene>
    <name evidence="21" type="ORF">DPF_0901</name>
</gene>
<dbReference type="AlphaFoldDB" id="A0A194AFU0"/>
<evidence type="ECO:0000256" key="8">
    <source>
        <dbReference type="ARBA" id="ARBA00022679"/>
    </source>
</evidence>
<evidence type="ECO:0000256" key="11">
    <source>
        <dbReference type="ARBA" id="ARBA00022833"/>
    </source>
</evidence>
<dbReference type="RefSeq" id="WP_176724164.1">
    <property type="nucleotide sequence ID" value="NZ_BDFE01000009.1"/>
</dbReference>
<name>A0A194AFU0_9BACT</name>
<proteinExistence type="inferred from homology"/>
<feature type="domain" description="tRNA synthetases class I catalytic" evidence="20">
    <location>
        <begin position="322"/>
        <end position="608"/>
    </location>
</feature>
<comment type="caution">
    <text evidence="21">The sequence shown here is derived from an EMBL/GenBank/DDBJ whole genome shotgun (WGS) entry which is preliminary data.</text>
</comment>
<protein>
    <recommendedName>
        <fullName evidence="5">cysteine synthase</fullName>
        <ecNumber evidence="5">2.5.1.47</ecNumber>
    </recommendedName>
</protein>
<evidence type="ECO:0000256" key="10">
    <source>
        <dbReference type="ARBA" id="ARBA00022741"/>
    </source>
</evidence>
<evidence type="ECO:0000256" key="6">
    <source>
        <dbReference type="ARBA" id="ARBA00022598"/>
    </source>
</evidence>
<comment type="pathway">
    <text evidence="3">Amino-acid biosynthesis; L-cysteine biosynthesis; L-cysteine from L-serine: step 2/2.</text>
</comment>
<dbReference type="GO" id="GO:0006418">
    <property type="term" value="P:tRNA aminoacylation for protein translation"/>
    <property type="evidence" value="ECO:0007669"/>
    <property type="project" value="InterPro"/>
</dbReference>
<dbReference type="InterPro" id="IPR032678">
    <property type="entry name" value="tRNA-synt_1_cat_dom"/>
</dbReference>
<dbReference type="STRING" id="1592317.DPF_0901"/>
<feature type="binding site" evidence="17">
    <location>
        <position position="259"/>
    </location>
    <ligand>
        <name>pyridoxal 5'-phosphate</name>
        <dbReference type="ChEBI" id="CHEBI:597326"/>
    </ligand>
</feature>
<dbReference type="InterPro" id="IPR050214">
    <property type="entry name" value="Cys_Synth/Cystath_Beta-Synth"/>
</dbReference>
<dbReference type="NCBIfam" id="TIGR01136">
    <property type="entry name" value="cysKM"/>
    <property type="match status" value="1"/>
</dbReference>
<dbReference type="Gene3D" id="3.40.50.620">
    <property type="entry name" value="HUPs"/>
    <property type="match status" value="1"/>
</dbReference>
<evidence type="ECO:0000259" key="19">
    <source>
        <dbReference type="Pfam" id="PF00291"/>
    </source>
</evidence>
<keyword evidence="12" id="KW-0067">ATP-binding</keyword>
<dbReference type="GO" id="GO:0046872">
    <property type="term" value="F:metal ion binding"/>
    <property type="evidence" value="ECO:0007669"/>
    <property type="project" value="UniProtKB-KW"/>
</dbReference>
<dbReference type="PROSITE" id="PS00901">
    <property type="entry name" value="CYS_SYNTHASE"/>
    <property type="match status" value="1"/>
</dbReference>
<keyword evidence="9" id="KW-0479">Metal-binding</keyword>
<dbReference type="Proteomes" id="UP000095200">
    <property type="component" value="Unassembled WGS sequence"/>
</dbReference>
<evidence type="ECO:0000256" key="16">
    <source>
        <dbReference type="ARBA" id="ARBA00047931"/>
    </source>
</evidence>
<evidence type="ECO:0000256" key="9">
    <source>
        <dbReference type="ARBA" id="ARBA00022723"/>
    </source>
</evidence>
<dbReference type="PANTHER" id="PTHR10314">
    <property type="entry name" value="CYSTATHIONINE BETA-SYNTHASE"/>
    <property type="match status" value="1"/>
</dbReference>
<evidence type="ECO:0000313" key="21">
    <source>
        <dbReference type="EMBL" id="GAU08198.1"/>
    </source>
</evidence>
<keyword evidence="22" id="KW-1185">Reference proteome</keyword>
<evidence type="ECO:0000256" key="2">
    <source>
        <dbReference type="ARBA" id="ARBA00001947"/>
    </source>
</evidence>
<keyword evidence="8" id="KW-0808">Transferase</keyword>
<reference evidence="22" key="1">
    <citation type="submission" date="2016-06" db="EMBL/GenBank/DDBJ databases">
        <title>Draft genome sequence of Desulfoplanes formicivorans strain Pf12B.</title>
        <authorList>
            <person name="Watanabe M."/>
            <person name="Kojima H."/>
            <person name="Fukui M."/>
        </authorList>
    </citation>
    <scope>NUCLEOTIDE SEQUENCE [LARGE SCALE GENOMIC DNA]</scope>
    <source>
        <strain evidence="22">Pf12B</strain>
    </source>
</reference>
<dbReference type="GO" id="GO:0005524">
    <property type="term" value="F:ATP binding"/>
    <property type="evidence" value="ECO:0007669"/>
    <property type="project" value="UniProtKB-KW"/>
</dbReference>
<feature type="binding site" evidence="17">
    <location>
        <begin position="178"/>
        <end position="182"/>
    </location>
    <ligand>
        <name>pyridoxal 5'-phosphate</name>
        <dbReference type="ChEBI" id="CHEBI:597326"/>
    </ligand>
</feature>
<evidence type="ECO:0000256" key="14">
    <source>
        <dbReference type="ARBA" id="ARBA00023146"/>
    </source>
</evidence>
<dbReference type="EMBL" id="BDFE01000009">
    <property type="protein sequence ID" value="GAU08198.1"/>
    <property type="molecule type" value="Genomic_DNA"/>
</dbReference>
<keyword evidence="6" id="KW-0436">Ligase</keyword>
<evidence type="ECO:0000256" key="3">
    <source>
        <dbReference type="ARBA" id="ARBA00004962"/>
    </source>
</evidence>
<evidence type="ECO:0000256" key="13">
    <source>
        <dbReference type="ARBA" id="ARBA00022898"/>
    </source>
</evidence>
<keyword evidence="15" id="KW-0198">Cysteine biosynthesis</keyword>
<evidence type="ECO:0000256" key="15">
    <source>
        <dbReference type="ARBA" id="ARBA00023192"/>
    </source>
</evidence>
<dbReference type="InterPro" id="IPR014729">
    <property type="entry name" value="Rossmann-like_a/b/a_fold"/>
</dbReference>
<dbReference type="GO" id="GO:0004124">
    <property type="term" value="F:cysteine synthase activity"/>
    <property type="evidence" value="ECO:0007669"/>
    <property type="project" value="UniProtKB-EC"/>
</dbReference>
<comment type="cofactor">
    <cofactor evidence="1 17">
        <name>pyridoxal 5'-phosphate</name>
        <dbReference type="ChEBI" id="CHEBI:597326"/>
    </cofactor>
</comment>
<keyword evidence="13 17" id="KW-0663">Pyridoxal phosphate</keyword>
<comment type="cofactor">
    <cofactor evidence="2">
        <name>Zn(2+)</name>
        <dbReference type="ChEBI" id="CHEBI:29105"/>
    </cofactor>
</comment>
<dbReference type="InterPro" id="IPR009080">
    <property type="entry name" value="tRNAsynth_Ia_anticodon-bd"/>
</dbReference>
<keyword evidence="11" id="KW-0862">Zinc</keyword>
<dbReference type="SUPFAM" id="SSF52374">
    <property type="entry name" value="Nucleotidylyl transferase"/>
    <property type="match status" value="1"/>
</dbReference>
<evidence type="ECO:0000256" key="1">
    <source>
        <dbReference type="ARBA" id="ARBA00001933"/>
    </source>
</evidence>